<evidence type="ECO:0000256" key="1">
    <source>
        <dbReference type="ARBA" id="ARBA00022729"/>
    </source>
</evidence>
<dbReference type="NCBIfam" id="TIGR04183">
    <property type="entry name" value="Por_Secre_tail"/>
    <property type="match status" value="1"/>
</dbReference>
<proteinExistence type="predicted"/>
<dbReference type="Pfam" id="PF18962">
    <property type="entry name" value="Por_Secre_tail"/>
    <property type="match status" value="1"/>
</dbReference>
<gene>
    <name evidence="4" type="ORF">HNV11_17980</name>
</gene>
<dbReference type="InterPro" id="IPR028994">
    <property type="entry name" value="Integrin_alpha_N"/>
</dbReference>
<evidence type="ECO:0000313" key="4">
    <source>
        <dbReference type="EMBL" id="QJW91129.1"/>
    </source>
</evidence>
<dbReference type="AlphaFoldDB" id="A0A6M5YAX9"/>
<evidence type="ECO:0000259" key="3">
    <source>
        <dbReference type="Pfam" id="PF18962"/>
    </source>
</evidence>
<organism evidence="4 5">
    <name type="scientific">Spirosoma taeanense</name>
    <dbReference type="NCBI Taxonomy" id="2735870"/>
    <lineage>
        <taxon>Bacteria</taxon>
        <taxon>Pseudomonadati</taxon>
        <taxon>Bacteroidota</taxon>
        <taxon>Cytophagia</taxon>
        <taxon>Cytophagales</taxon>
        <taxon>Cytophagaceae</taxon>
        <taxon>Spirosoma</taxon>
    </lineage>
</organism>
<dbReference type="Gene3D" id="2.130.10.130">
    <property type="entry name" value="Integrin alpha, N-terminal"/>
    <property type="match status" value="2"/>
</dbReference>
<accession>A0A6M5YAX9</accession>
<name>A0A6M5YAX9_9BACT</name>
<reference evidence="4 5" key="1">
    <citation type="submission" date="2020-05" db="EMBL/GenBank/DDBJ databases">
        <title>Genome sequencing of Spirosoma sp. TS118.</title>
        <authorList>
            <person name="Lee J.-H."/>
            <person name="Jeong S."/>
            <person name="Zhao L."/>
            <person name="Jung J.-H."/>
            <person name="Kim M.-K."/>
            <person name="Lim S."/>
        </authorList>
    </citation>
    <scope>NUCLEOTIDE SEQUENCE [LARGE SCALE GENOMIC DNA]</scope>
    <source>
        <strain evidence="4 5">TS118</strain>
    </source>
</reference>
<dbReference type="EMBL" id="CP053435">
    <property type="protein sequence ID" value="QJW91129.1"/>
    <property type="molecule type" value="Genomic_DNA"/>
</dbReference>
<evidence type="ECO:0000256" key="2">
    <source>
        <dbReference type="SAM" id="SignalP"/>
    </source>
</evidence>
<dbReference type="InterPro" id="IPR026444">
    <property type="entry name" value="Secre_tail"/>
</dbReference>
<dbReference type="PANTHER" id="PTHR44103:SF1">
    <property type="entry name" value="PROPROTEIN CONVERTASE P"/>
    <property type="match status" value="1"/>
</dbReference>
<keyword evidence="1 2" id="KW-0732">Signal</keyword>
<protein>
    <submittedName>
        <fullName evidence="4">T9SS type A sorting domain-containing protein</fullName>
    </submittedName>
</protein>
<keyword evidence="5" id="KW-1185">Reference proteome</keyword>
<feature type="signal peptide" evidence="2">
    <location>
        <begin position="1"/>
        <end position="18"/>
    </location>
</feature>
<dbReference type="RefSeq" id="WP_171740975.1">
    <property type="nucleotide sequence ID" value="NZ_CP053435.1"/>
</dbReference>
<sequence>MKKAFTLVCCLFASAGFAQSTTRLFSFQYDQRPTVSLNGRTLLNPWAGGLNATLYATLRLNDDAREDLLVFDRTTRKASTFVAIDNPTGSGIAWQYAPEYETALPPIEDWMILVDYDGDGKKDVFTLGASNVRVYRNESQNGRPAFRLVANPLMTEGFSGAQPLYASSTDLPAITDFDDDGDVDVLSFDPTGNLIAFQQNMSVERTGKKDGLDFKRMSCEFWGHFRKEYCNDFTFGIPCNGVVGMAQPGAMKALPAQTSTKGARPMHTGNTLTVLDADGDGRKDLLFGFVSCQNIARLRNTGTNDANANFTSFDSLFPAQNPIRFPAYAAAYWEDVDGDGQKDLLASPYVDFNDNQTFDFRASGWFYRNAGTSQKPDFRLVQKDFLQSEMLDLGENAAPALADLDGDGDADLLVGYSGLRNGSQYRGGIWQFENKGTVQNPAFVLVTTDYLGLSQSLTLTDVLPAFADVDANGSLDLVVTGTGARSVEMRALLNVAPKGAAVRYDLATAVRWPTPDLMIPGDRPTLADVDRDGRVDLLIGKSSDGTIHYFRNTGTAASPVFQLQNQAFGGFTTDNSFRIRARSLVVADLNGDRKDELVAAGNNGSVRIYQFPDRPDQSLTLLDSLPVLGLPGMGLIAAAADLDGDQSPDLMLGSRGGGIRYLRNTSPKVVITGLPEEPTGPWAFPNPTDRFLTVRSPHDGRLELLSLSGQTMLPVQTVRSGDETILDVSSLPDGTYLLRLSADSRPAQVQKVVVWK</sequence>
<dbReference type="SUPFAM" id="SSF69318">
    <property type="entry name" value="Integrin alpha N-terminal domain"/>
    <property type="match status" value="2"/>
</dbReference>
<feature type="chain" id="PRO_5027048328" evidence="2">
    <location>
        <begin position="19"/>
        <end position="756"/>
    </location>
</feature>
<dbReference type="Pfam" id="PF13517">
    <property type="entry name" value="FG-GAP_3"/>
    <property type="match status" value="3"/>
</dbReference>
<feature type="domain" description="Secretion system C-terminal sorting" evidence="3">
    <location>
        <begin position="684"/>
        <end position="754"/>
    </location>
</feature>
<dbReference type="InterPro" id="IPR013517">
    <property type="entry name" value="FG-GAP"/>
</dbReference>
<dbReference type="PANTHER" id="PTHR44103">
    <property type="entry name" value="PROPROTEIN CONVERTASE P"/>
    <property type="match status" value="1"/>
</dbReference>
<dbReference type="Proteomes" id="UP000502756">
    <property type="component" value="Chromosome"/>
</dbReference>
<evidence type="ECO:0000313" key="5">
    <source>
        <dbReference type="Proteomes" id="UP000502756"/>
    </source>
</evidence>
<dbReference type="KEGG" id="stae:HNV11_17980"/>